<protein>
    <submittedName>
        <fullName evidence="2">Uncharacterized protein</fullName>
    </submittedName>
</protein>
<feature type="compositionally biased region" description="Basic and acidic residues" evidence="1">
    <location>
        <begin position="46"/>
        <end position="60"/>
    </location>
</feature>
<feature type="region of interest" description="Disordered" evidence="1">
    <location>
        <begin position="46"/>
        <end position="77"/>
    </location>
</feature>
<dbReference type="EMBL" id="CAJNNW010035928">
    <property type="protein sequence ID" value="CAE8730935.1"/>
    <property type="molecule type" value="Genomic_DNA"/>
</dbReference>
<feature type="non-terminal residue" evidence="2">
    <location>
        <position position="77"/>
    </location>
</feature>
<dbReference type="AlphaFoldDB" id="A0A813LJT8"/>
<reference evidence="2" key="1">
    <citation type="submission" date="2021-02" db="EMBL/GenBank/DDBJ databases">
        <authorList>
            <person name="Dougan E. K."/>
            <person name="Rhodes N."/>
            <person name="Thang M."/>
            <person name="Chan C."/>
        </authorList>
    </citation>
    <scope>NUCLEOTIDE SEQUENCE</scope>
</reference>
<comment type="caution">
    <text evidence="2">The sequence shown here is derived from an EMBL/GenBank/DDBJ whole genome shotgun (WGS) entry which is preliminary data.</text>
</comment>
<sequence>QRTAWKATQGDRELSLWGYSWGTGQNCHRPGRQGQDLVPDRPIEEIHRTGGDGYRARDSPRGGSARSVAWARRNAAE</sequence>
<gene>
    <name evidence="2" type="ORF">PGLA2088_LOCUS45868</name>
</gene>
<proteinExistence type="predicted"/>
<accession>A0A813LJT8</accession>
<organism evidence="2 3">
    <name type="scientific">Polarella glacialis</name>
    <name type="common">Dinoflagellate</name>
    <dbReference type="NCBI Taxonomy" id="89957"/>
    <lineage>
        <taxon>Eukaryota</taxon>
        <taxon>Sar</taxon>
        <taxon>Alveolata</taxon>
        <taxon>Dinophyceae</taxon>
        <taxon>Suessiales</taxon>
        <taxon>Suessiaceae</taxon>
        <taxon>Polarella</taxon>
    </lineage>
</organism>
<evidence type="ECO:0000256" key="1">
    <source>
        <dbReference type="SAM" id="MobiDB-lite"/>
    </source>
</evidence>
<dbReference type="Proteomes" id="UP000626109">
    <property type="component" value="Unassembled WGS sequence"/>
</dbReference>
<evidence type="ECO:0000313" key="3">
    <source>
        <dbReference type="Proteomes" id="UP000626109"/>
    </source>
</evidence>
<evidence type="ECO:0000313" key="2">
    <source>
        <dbReference type="EMBL" id="CAE8730935.1"/>
    </source>
</evidence>
<name>A0A813LJT8_POLGL</name>
<feature type="non-terminal residue" evidence="2">
    <location>
        <position position="1"/>
    </location>
</feature>